<evidence type="ECO:0000256" key="1">
    <source>
        <dbReference type="SAM" id="MobiDB-lite"/>
    </source>
</evidence>
<feature type="signal peptide" evidence="2">
    <location>
        <begin position="1"/>
        <end position="17"/>
    </location>
</feature>
<accession>A0A8H6SQ74</accession>
<gene>
    <name evidence="3" type="ORF">MIND_00630700</name>
</gene>
<dbReference type="Proteomes" id="UP000636479">
    <property type="component" value="Unassembled WGS sequence"/>
</dbReference>
<dbReference type="AlphaFoldDB" id="A0A8H6SQ74"/>
<keyword evidence="4" id="KW-1185">Reference proteome</keyword>
<name>A0A8H6SQ74_9AGAR</name>
<dbReference type="EMBL" id="JACAZF010000005">
    <property type="protein sequence ID" value="KAF7303995.1"/>
    <property type="molecule type" value="Genomic_DNA"/>
</dbReference>
<feature type="compositionally biased region" description="Low complexity" evidence="1">
    <location>
        <begin position="125"/>
        <end position="150"/>
    </location>
</feature>
<dbReference type="RefSeq" id="XP_037220967.1">
    <property type="nucleotide sequence ID" value="XM_037363046.1"/>
</dbReference>
<protein>
    <submittedName>
        <fullName evidence="3">Uncharacterized protein</fullName>
    </submittedName>
</protein>
<organism evidence="3 4">
    <name type="scientific">Mycena indigotica</name>
    <dbReference type="NCBI Taxonomy" id="2126181"/>
    <lineage>
        <taxon>Eukaryota</taxon>
        <taxon>Fungi</taxon>
        <taxon>Dikarya</taxon>
        <taxon>Basidiomycota</taxon>
        <taxon>Agaricomycotina</taxon>
        <taxon>Agaricomycetes</taxon>
        <taxon>Agaricomycetidae</taxon>
        <taxon>Agaricales</taxon>
        <taxon>Marasmiineae</taxon>
        <taxon>Mycenaceae</taxon>
        <taxon>Mycena</taxon>
    </lineage>
</organism>
<comment type="caution">
    <text evidence="3">The sequence shown here is derived from an EMBL/GenBank/DDBJ whole genome shotgun (WGS) entry which is preliminary data.</text>
</comment>
<feature type="chain" id="PRO_5034183595" evidence="2">
    <location>
        <begin position="18"/>
        <end position="264"/>
    </location>
</feature>
<keyword evidence="2" id="KW-0732">Signal</keyword>
<proteinExistence type="predicted"/>
<sequence length="264" mass="25866">MLLAALCLLLVSTPVRALSGLKAPPSLMPGQVVAVTWAADGRDTDDLTVVLWSTGPAPTFSGYLALANAVDPQAQSASFLVPDVLPAAGYMLGLSSMAAPYTVLTKSAPIAIGIGQNATAGATVTTATGTPPSKTTPAAGAASSSHHGPGLSISFRPDPSSGTVSVSKPVASASAGRITSTGSAARASLPGGIPVSFPTGSFSYAYPLTALSSAVSSKASVSGSASVSVVSQPSTNAAVPARKGLEVEVGLTLLVGVVFFGLVA</sequence>
<dbReference type="OrthoDB" id="5420143at2759"/>
<dbReference type="GeneID" id="59345562"/>
<reference evidence="3" key="1">
    <citation type="submission" date="2020-05" db="EMBL/GenBank/DDBJ databases">
        <title>Mycena genomes resolve the evolution of fungal bioluminescence.</title>
        <authorList>
            <person name="Tsai I.J."/>
        </authorList>
    </citation>
    <scope>NUCLEOTIDE SEQUENCE</scope>
    <source>
        <strain evidence="3">171206Taipei</strain>
    </source>
</reference>
<evidence type="ECO:0000313" key="4">
    <source>
        <dbReference type="Proteomes" id="UP000636479"/>
    </source>
</evidence>
<evidence type="ECO:0000256" key="2">
    <source>
        <dbReference type="SAM" id="SignalP"/>
    </source>
</evidence>
<evidence type="ECO:0000313" key="3">
    <source>
        <dbReference type="EMBL" id="KAF7303995.1"/>
    </source>
</evidence>
<feature type="region of interest" description="Disordered" evidence="1">
    <location>
        <begin position="125"/>
        <end position="167"/>
    </location>
</feature>